<feature type="region of interest" description="Disordered" evidence="1">
    <location>
        <begin position="1"/>
        <end position="81"/>
    </location>
</feature>
<dbReference type="EMBL" id="CAAE01006076">
    <property type="protein sequence ID" value="CAF88963.1"/>
    <property type="molecule type" value="Genomic_DNA"/>
</dbReference>
<feature type="non-terminal residue" evidence="2">
    <location>
        <position position="133"/>
    </location>
</feature>
<evidence type="ECO:0000313" key="2">
    <source>
        <dbReference type="EMBL" id="CAF88963.1"/>
    </source>
</evidence>
<protein>
    <submittedName>
        <fullName evidence="2">(spotted green pufferfish) hypothetical protein</fullName>
    </submittedName>
</protein>
<gene>
    <name evidence="2" type="ORF">GSTENG00002655001</name>
</gene>
<dbReference type="AlphaFoldDB" id="Q4TDR9"/>
<proteinExistence type="predicted"/>
<organism evidence="2">
    <name type="scientific">Tetraodon nigroviridis</name>
    <name type="common">Spotted green pufferfish</name>
    <name type="synonym">Chelonodon nigroviridis</name>
    <dbReference type="NCBI Taxonomy" id="99883"/>
    <lineage>
        <taxon>Eukaryota</taxon>
        <taxon>Metazoa</taxon>
        <taxon>Chordata</taxon>
        <taxon>Craniata</taxon>
        <taxon>Vertebrata</taxon>
        <taxon>Euteleostomi</taxon>
        <taxon>Actinopterygii</taxon>
        <taxon>Neopterygii</taxon>
        <taxon>Teleostei</taxon>
        <taxon>Neoteleostei</taxon>
        <taxon>Acanthomorphata</taxon>
        <taxon>Eupercaria</taxon>
        <taxon>Tetraodontiformes</taxon>
        <taxon>Tetradontoidea</taxon>
        <taxon>Tetraodontidae</taxon>
        <taxon>Tetraodon</taxon>
    </lineage>
</organism>
<accession>Q4TDR9</accession>
<feature type="compositionally biased region" description="Low complexity" evidence="1">
    <location>
        <begin position="29"/>
        <end position="40"/>
    </location>
</feature>
<evidence type="ECO:0000256" key="1">
    <source>
        <dbReference type="SAM" id="MobiDB-lite"/>
    </source>
</evidence>
<dbReference type="KEGG" id="tng:GSTEN00002655G001"/>
<name>Q4TDR9_TETNG</name>
<feature type="non-terminal residue" evidence="2">
    <location>
        <position position="1"/>
    </location>
</feature>
<comment type="caution">
    <text evidence="2">The sequence shown here is derived from an EMBL/GenBank/DDBJ whole genome shotgun (WGS) entry which is preliminary data.</text>
</comment>
<reference evidence="2" key="2">
    <citation type="submission" date="2004-02" db="EMBL/GenBank/DDBJ databases">
        <authorList>
            <consortium name="Genoscope"/>
            <consortium name="Whitehead Institute Centre for Genome Research"/>
        </authorList>
    </citation>
    <scope>NUCLEOTIDE SEQUENCE</scope>
</reference>
<reference evidence="2" key="1">
    <citation type="journal article" date="2004" name="Nature">
        <title>Genome duplication in the teleost fish Tetraodon nigroviridis reveals the early vertebrate proto-karyotype.</title>
        <authorList>
            <person name="Jaillon O."/>
            <person name="Aury J.-M."/>
            <person name="Brunet F."/>
            <person name="Petit J.-L."/>
            <person name="Stange-Thomann N."/>
            <person name="Mauceli E."/>
            <person name="Bouneau L."/>
            <person name="Fischer C."/>
            <person name="Ozouf-Costaz C."/>
            <person name="Bernot A."/>
            <person name="Nicaud S."/>
            <person name="Jaffe D."/>
            <person name="Fisher S."/>
            <person name="Lutfalla G."/>
            <person name="Dossat C."/>
            <person name="Segurens B."/>
            <person name="Dasilva C."/>
            <person name="Salanoubat M."/>
            <person name="Levy M."/>
            <person name="Boudet N."/>
            <person name="Castellano S."/>
            <person name="Anthouard V."/>
            <person name="Jubin C."/>
            <person name="Castelli V."/>
            <person name="Katinka M."/>
            <person name="Vacherie B."/>
            <person name="Biemont C."/>
            <person name="Skalli Z."/>
            <person name="Cattolico L."/>
            <person name="Poulain J."/>
            <person name="De Berardinis V."/>
            <person name="Cruaud C."/>
            <person name="Duprat S."/>
            <person name="Brottier P."/>
            <person name="Coutanceau J.-P."/>
            <person name="Gouzy J."/>
            <person name="Parra G."/>
            <person name="Lardier G."/>
            <person name="Chapple C."/>
            <person name="McKernan K.J."/>
            <person name="McEwan P."/>
            <person name="Bosak S."/>
            <person name="Kellis M."/>
            <person name="Volff J.-N."/>
            <person name="Guigo R."/>
            <person name="Zody M.C."/>
            <person name="Mesirov J."/>
            <person name="Lindblad-Toh K."/>
            <person name="Birren B."/>
            <person name="Nusbaum C."/>
            <person name="Kahn D."/>
            <person name="Robinson-Rechavi M."/>
            <person name="Laudet V."/>
            <person name="Schachter V."/>
            <person name="Quetier F."/>
            <person name="Saurin W."/>
            <person name="Scarpelli C."/>
            <person name="Wincker P."/>
            <person name="Lander E.S."/>
            <person name="Weissenbach J."/>
            <person name="Roest Crollius H."/>
        </authorList>
    </citation>
    <scope>NUCLEOTIDE SEQUENCE [LARGE SCALE GENOMIC DNA]</scope>
</reference>
<sequence length="133" mass="13517">GGAGGQPGRDGSEVLGRDGAAAGCHRQDGGPPVAAAAGHAAHQDRLRPPAAHQAEPGDGDRHLQAPAGGGGDSQGSSPTKKLSTEGFSICLFLVVCAEEPDVRTRKIVKVVTQTMVDGKVVDESSEVEQIEET</sequence>